<dbReference type="EMBL" id="CAADRA010006394">
    <property type="protein sequence ID" value="VFT94803.1"/>
    <property type="molecule type" value="Genomic_DNA"/>
</dbReference>
<proteinExistence type="predicted"/>
<feature type="transmembrane region" description="Helical" evidence="2">
    <location>
        <begin position="281"/>
        <end position="301"/>
    </location>
</feature>
<name>A0A485L944_9STRA</name>
<dbReference type="Proteomes" id="UP000332933">
    <property type="component" value="Unassembled WGS sequence"/>
</dbReference>
<evidence type="ECO:0000313" key="3">
    <source>
        <dbReference type="EMBL" id="KAF0690548.1"/>
    </source>
</evidence>
<dbReference type="OrthoDB" id="65618at2759"/>
<reference evidence="4 5" key="1">
    <citation type="submission" date="2019-03" db="EMBL/GenBank/DDBJ databases">
        <authorList>
            <person name="Gaulin E."/>
            <person name="Dumas B."/>
        </authorList>
    </citation>
    <scope>NUCLEOTIDE SEQUENCE [LARGE SCALE GENOMIC DNA]</scope>
    <source>
        <strain evidence="4">CBS 568.67</strain>
    </source>
</reference>
<feature type="transmembrane region" description="Helical" evidence="2">
    <location>
        <begin position="26"/>
        <end position="48"/>
    </location>
</feature>
<keyword evidence="5" id="KW-1185">Reference proteome</keyword>
<keyword evidence="2" id="KW-0812">Transmembrane</keyword>
<feature type="region of interest" description="Disordered" evidence="1">
    <location>
        <begin position="558"/>
        <end position="613"/>
    </location>
</feature>
<evidence type="ECO:0000313" key="4">
    <source>
        <dbReference type="EMBL" id="VFT94803.1"/>
    </source>
</evidence>
<feature type="transmembrane region" description="Helical" evidence="2">
    <location>
        <begin position="463"/>
        <end position="485"/>
    </location>
</feature>
<feature type="transmembrane region" description="Helical" evidence="2">
    <location>
        <begin position="363"/>
        <end position="389"/>
    </location>
</feature>
<keyword evidence="2" id="KW-0472">Membrane</keyword>
<sequence>MAPRSTKSRKLKPTLTADYLGKWFRVLSNISAGLLIVGTGVLVCLLLYQGMFSSSLVYNVDPSSYMPFFRACRLTAVTGFHSCDALEVNVTGAAAWTSIGHQLAADLDLTASSAPLFVTTCVAGGGRDDGFAALALIVADAAFPVCNPVGPQPILSHSMVETVTTLAFPQGAFLLTTFADNRPLNVTHLAQTSGPSASVTTSVVKTIVAVDGTRTATKWDQVNYATSLNSLNRLFLMRVMQSPIFMDISTIASDVPGYNIGHSTRWIVSFAWHKRHAVDNYILLFLFQILISCVSLCLLANDGVITLEGLSGLVKNKPVLTYDILASLERRKVLLVALICTFFFSPLYADAIRYTYDINGHHYWSISLLMVAVMMALSWMALLTCLQYLPVPVTSWRHKPLCYNAPVLVYCSIVFFVVVEAAQNRGPSEAVAFWTHATPTLHLNIAGTLWPSGGFDLDGTTPVIYLLMSDLIVSVVGAWLVSIVAHKLFFGNVILDTSWTSHNDFTNQVAPPQYVTSLDLDKKNTITIGNKLYCKPSTIVLLGYCTVRAKTKYSIPVDGHGGTNHNASSRESSLNEPASKSDAHPSSSKGVSHHGSHVGAMLTSGDPGANSKALNQPSRAAQYYVVSIYSLVPALESWLRRSYPPQVFGVINSNKFQVCKSNTKLEQNTTYVYSRGDCCG</sequence>
<reference evidence="3" key="2">
    <citation type="submission" date="2019-06" db="EMBL/GenBank/DDBJ databases">
        <title>Genomics analysis of Aphanomyces spp. identifies a new class of oomycete effector associated with host adaptation.</title>
        <authorList>
            <person name="Gaulin E."/>
        </authorList>
    </citation>
    <scope>NUCLEOTIDE SEQUENCE</scope>
    <source>
        <strain evidence="3">CBS 578.67</strain>
    </source>
</reference>
<dbReference type="AlphaFoldDB" id="A0A485L944"/>
<evidence type="ECO:0000256" key="2">
    <source>
        <dbReference type="SAM" id="Phobius"/>
    </source>
</evidence>
<feature type="transmembrane region" description="Helical" evidence="2">
    <location>
        <begin position="333"/>
        <end position="351"/>
    </location>
</feature>
<gene>
    <name evidence="4" type="primary">Aste57867_18064</name>
    <name evidence="3" type="ORF">As57867_018002</name>
    <name evidence="4" type="ORF">ASTE57867_18064</name>
</gene>
<accession>A0A485L944</accession>
<evidence type="ECO:0000256" key="1">
    <source>
        <dbReference type="SAM" id="MobiDB-lite"/>
    </source>
</evidence>
<feature type="transmembrane region" description="Helical" evidence="2">
    <location>
        <begin position="401"/>
        <end position="419"/>
    </location>
</feature>
<feature type="compositionally biased region" description="Polar residues" evidence="1">
    <location>
        <begin position="563"/>
        <end position="578"/>
    </location>
</feature>
<organism evidence="4 5">
    <name type="scientific">Aphanomyces stellatus</name>
    <dbReference type="NCBI Taxonomy" id="120398"/>
    <lineage>
        <taxon>Eukaryota</taxon>
        <taxon>Sar</taxon>
        <taxon>Stramenopiles</taxon>
        <taxon>Oomycota</taxon>
        <taxon>Saprolegniomycetes</taxon>
        <taxon>Saprolegniales</taxon>
        <taxon>Verrucalvaceae</taxon>
        <taxon>Aphanomyces</taxon>
    </lineage>
</organism>
<evidence type="ECO:0000313" key="5">
    <source>
        <dbReference type="Proteomes" id="UP000332933"/>
    </source>
</evidence>
<protein>
    <submittedName>
        <fullName evidence="4">Aste57867_18064 protein</fullName>
    </submittedName>
</protein>
<dbReference type="EMBL" id="VJMH01006373">
    <property type="protein sequence ID" value="KAF0690548.1"/>
    <property type="molecule type" value="Genomic_DNA"/>
</dbReference>
<keyword evidence="2" id="KW-1133">Transmembrane helix</keyword>